<accession>A0A8S3ZLQ4</accession>
<gene>
    <name evidence="3" type="ORF">CUNI_LOCUS16021</name>
</gene>
<dbReference type="EMBL" id="CAJHNH020004039">
    <property type="protein sequence ID" value="CAG5130463.1"/>
    <property type="molecule type" value="Genomic_DNA"/>
</dbReference>
<dbReference type="SMART" id="SM00321">
    <property type="entry name" value="WSC"/>
    <property type="match status" value="1"/>
</dbReference>
<dbReference type="PROSITE" id="PS51212">
    <property type="entry name" value="WSC"/>
    <property type="match status" value="1"/>
</dbReference>
<feature type="non-terminal residue" evidence="3">
    <location>
        <position position="149"/>
    </location>
</feature>
<dbReference type="OrthoDB" id="6101150at2759"/>
<dbReference type="AlphaFoldDB" id="A0A8S3ZLQ4"/>
<keyword evidence="1" id="KW-1133">Transmembrane helix</keyword>
<name>A0A8S3ZLQ4_9EUPU</name>
<organism evidence="3 4">
    <name type="scientific">Candidula unifasciata</name>
    <dbReference type="NCBI Taxonomy" id="100452"/>
    <lineage>
        <taxon>Eukaryota</taxon>
        <taxon>Metazoa</taxon>
        <taxon>Spiralia</taxon>
        <taxon>Lophotrochozoa</taxon>
        <taxon>Mollusca</taxon>
        <taxon>Gastropoda</taxon>
        <taxon>Heterobranchia</taxon>
        <taxon>Euthyneura</taxon>
        <taxon>Panpulmonata</taxon>
        <taxon>Eupulmonata</taxon>
        <taxon>Stylommatophora</taxon>
        <taxon>Helicina</taxon>
        <taxon>Helicoidea</taxon>
        <taxon>Geomitridae</taxon>
        <taxon>Candidula</taxon>
    </lineage>
</organism>
<reference evidence="3" key="1">
    <citation type="submission" date="2021-04" db="EMBL/GenBank/DDBJ databases">
        <authorList>
            <consortium name="Molecular Ecology Group"/>
        </authorList>
    </citation>
    <scope>NUCLEOTIDE SEQUENCE</scope>
</reference>
<protein>
    <recommendedName>
        <fullName evidence="2">WSC domain-containing protein</fullName>
    </recommendedName>
</protein>
<evidence type="ECO:0000259" key="2">
    <source>
        <dbReference type="PROSITE" id="PS51212"/>
    </source>
</evidence>
<keyword evidence="1" id="KW-0812">Transmembrane</keyword>
<evidence type="ECO:0000313" key="4">
    <source>
        <dbReference type="Proteomes" id="UP000678393"/>
    </source>
</evidence>
<comment type="caution">
    <text evidence="3">The sequence shown here is derived from an EMBL/GenBank/DDBJ whole genome shotgun (WGS) entry which is preliminary data.</text>
</comment>
<feature type="transmembrane region" description="Helical" evidence="1">
    <location>
        <begin position="21"/>
        <end position="46"/>
    </location>
</feature>
<dbReference type="Proteomes" id="UP000678393">
    <property type="component" value="Unassembled WGS sequence"/>
</dbReference>
<feature type="non-terminal residue" evidence="3">
    <location>
        <position position="1"/>
    </location>
</feature>
<evidence type="ECO:0000256" key="1">
    <source>
        <dbReference type="SAM" id="Phobius"/>
    </source>
</evidence>
<dbReference type="Pfam" id="PF01822">
    <property type="entry name" value="WSC"/>
    <property type="match status" value="1"/>
</dbReference>
<dbReference type="InterPro" id="IPR002889">
    <property type="entry name" value="WSC_carb-bd"/>
</dbReference>
<proteinExistence type="predicted"/>
<sequence>VDVRICKHRRLKGNISLCSTFVWSVQMFEIITSLLFNLLALTLAGYSYEVSRQVKYVGCMGRTDNTRDFYKATISNQAGKPIPADVSSCVKQCWLLRNKVAGLLKGTMCFCAKSELTVVHVPEDECNMRCKGNCYQTCGGDKVLSVYQT</sequence>
<feature type="domain" description="WSC" evidence="2">
    <location>
        <begin position="53"/>
        <end position="149"/>
    </location>
</feature>
<keyword evidence="1" id="KW-0472">Membrane</keyword>
<keyword evidence="4" id="KW-1185">Reference proteome</keyword>
<evidence type="ECO:0000313" key="3">
    <source>
        <dbReference type="EMBL" id="CAG5130463.1"/>
    </source>
</evidence>